<dbReference type="SUPFAM" id="SSF48452">
    <property type="entry name" value="TPR-like"/>
    <property type="match status" value="1"/>
</dbReference>
<dbReference type="SMART" id="SM00028">
    <property type="entry name" value="TPR"/>
    <property type="match status" value="3"/>
</dbReference>
<organism evidence="5 6">
    <name type="scientific">Aquimarina atlantica</name>
    <dbReference type="NCBI Taxonomy" id="1317122"/>
    <lineage>
        <taxon>Bacteria</taxon>
        <taxon>Pseudomonadati</taxon>
        <taxon>Bacteroidota</taxon>
        <taxon>Flavobacteriia</taxon>
        <taxon>Flavobacteriales</taxon>
        <taxon>Flavobacteriaceae</taxon>
        <taxon>Aquimarina</taxon>
    </lineage>
</organism>
<dbReference type="Proteomes" id="UP000023541">
    <property type="component" value="Unassembled WGS sequence"/>
</dbReference>
<keyword evidence="4" id="KW-0812">Transmembrane</keyword>
<accession>A0A023BSI5</accession>
<feature type="transmembrane region" description="Helical" evidence="4">
    <location>
        <begin position="371"/>
        <end position="389"/>
    </location>
</feature>
<feature type="transmembrane region" description="Helical" evidence="4">
    <location>
        <begin position="111"/>
        <end position="130"/>
    </location>
</feature>
<dbReference type="InterPro" id="IPR011990">
    <property type="entry name" value="TPR-like_helical_dom_sf"/>
</dbReference>
<dbReference type="PANTHER" id="PTHR44943:SF8">
    <property type="entry name" value="TPR REPEAT-CONTAINING PROTEIN MJ0263"/>
    <property type="match status" value="1"/>
</dbReference>
<dbReference type="STRING" id="1317122.ATO12_18140"/>
<reference evidence="5 6" key="1">
    <citation type="submission" date="2014-04" db="EMBL/GenBank/DDBJ databases">
        <title>Aquimarina sp. 22II-S11-z7 Genome Sequencing.</title>
        <authorList>
            <person name="Lai Q."/>
        </authorList>
    </citation>
    <scope>NUCLEOTIDE SEQUENCE [LARGE SCALE GENOMIC DNA]</scope>
    <source>
        <strain evidence="5 6">22II-S11-z7</strain>
    </source>
</reference>
<dbReference type="PANTHER" id="PTHR44943">
    <property type="entry name" value="CELLULOSE SYNTHASE OPERON PROTEIN C"/>
    <property type="match status" value="1"/>
</dbReference>
<dbReference type="RefSeq" id="WP_034242724.1">
    <property type="nucleotide sequence ID" value="NZ_AQRA01000006.1"/>
</dbReference>
<dbReference type="Gene3D" id="1.25.40.10">
    <property type="entry name" value="Tetratricopeptide repeat domain"/>
    <property type="match status" value="2"/>
</dbReference>
<evidence type="ECO:0000313" key="6">
    <source>
        <dbReference type="Proteomes" id="UP000023541"/>
    </source>
</evidence>
<evidence type="ECO:0000256" key="2">
    <source>
        <dbReference type="ARBA" id="ARBA00022803"/>
    </source>
</evidence>
<dbReference type="InterPro" id="IPR019734">
    <property type="entry name" value="TPR_rpt"/>
</dbReference>
<dbReference type="AlphaFoldDB" id="A0A023BSI5"/>
<name>A0A023BSI5_9FLAO</name>
<dbReference type="OrthoDB" id="2034231at2"/>
<keyword evidence="6" id="KW-1185">Reference proteome</keyword>
<evidence type="ECO:0000256" key="3">
    <source>
        <dbReference type="PROSITE-ProRule" id="PRU00339"/>
    </source>
</evidence>
<keyword evidence="2 3" id="KW-0802">TPR repeat</keyword>
<comment type="caution">
    <text evidence="5">The sequence shown here is derived from an EMBL/GenBank/DDBJ whole genome shotgun (WGS) entry which is preliminary data.</text>
</comment>
<dbReference type="eggNOG" id="COG0457">
    <property type="taxonomic scope" value="Bacteria"/>
</dbReference>
<feature type="transmembrane region" description="Helical" evidence="4">
    <location>
        <begin position="401"/>
        <end position="418"/>
    </location>
</feature>
<evidence type="ECO:0000313" key="5">
    <source>
        <dbReference type="EMBL" id="EZH72941.1"/>
    </source>
</evidence>
<proteinExistence type="predicted"/>
<feature type="repeat" description="TPR" evidence="3">
    <location>
        <begin position="600"/>
        <end position="633"/>
    </location>
</feature>
<evidence type="ECO:0000256" key="4">
    <source>
        <dbReference type="SAM" id="Phobius"/>
    </source>
</evidence>
<dbReference type="PROSITE" id="PS50005">
    <property type="entry name" value="TPR"/>
    <property type="match status" value="3"/>
</dbReference>
<evidence type="ECO:0000256" key="1">
    <source>
        <dbReference type="ARBA" id="ARBA00022737"/>
    </source>
</evidence>
<dbReference type="eggNOG" id="COG1287">
    <property type="taxonomic scope" value="Bacteria"/>
</dbReference>
<feature type="repeat" description="TPR" evidence="3">
    <location>
        <begin position="566"/>
        <end position="599"/>
    </location>
</feature>
<dbReference type="EMBL" id="AQRA01000006">
    <property type="protein sequence ID" value="EZH72941.1"/>
    <property type="molecule type" value="Genomic_DNA"/>
</dbReference>
<feature type="transmembrane region" description="Helical" evidence="4">
    <location>
        <begin position="137"/>
        <end position="158"/>
    </location>
</feature>
<keyword evidence="1" id="KW-0677">Repeat</keyword>
<gene>
    <name evidence="5" type="ORF">ATO12_18140</name>
</gene>
<dbReference type="InterPro" id="IPR051685">
    <property type="entry name" value="Ycf3/AcsC/BcsC/TPR_MFPF"/>
</dbReference>
<keyword evidence="4" id="KW-0472">Membrane</keyword>
<feature type="repeat" description="TPR" evidence="3">
    <location>
        <begin position="691"/>
        <end position="724"/>
    </location>
</feature>
<keyword evidence="4" id="KW-1133">Transmembrane helix</keyword>
<feature type="transmembrane region" description="Helical" evidence="4">
    <location>
        <begin position="312"/>
        <end position="334"/>
    </location>
</feature>
<feature type="transmembrane region" description="Helical" evidence="4">
    <location>
        <begin position="244"/>
        <end position="266"/>
    </location>
</feature>
<protein>
    <submittedName>
        <fullName evidence="5">Uncharacterized protein</fullName>
    </submittedName>
</protein>
<dbReference type="Pfam" id="PF13181">
    <property type="entry name" value="TPR_8"/>
    <property type="match status" value="2"/>
</dbReference>
<feature type="transmembrane region" description="Helical" evidence="4">
    <location>
        <begin position="340"/>
        <end position="359"/>
    </location>
</feature>
<feature type="transmembrane region" description="Helical" evidence="4">
    <location>
        <begin position="193"/>
        <end position="224"/>
    </location>
</feature>
<sequence length="740" mass="84913">MISKFRPNLNFKNGFVILAVITGMLMPVLSLDYGMTEDARVHHEHGKRILDYFKGLDDKASLSPLDEKGNLVNISLSDQYLFKGMNGFGGSFDFLCNFLYQYVDFVGEYEFRNIISAILGFLLFLFCGLIGKEIGGWRIGFFALVFVLLTPVLFGQAMNSPKDVPFAAFYVFCIFHLVKLIKELPIVSFKRGFFLIFNISILVNIRLVGLVFFGYLLLFVFLWWVLENYNEGFKKIRIKETLLIVSKILIVAVLSYFAISAFWPYVQTNPLSAPIELFFKVKEYKGFISTQVFEGVWRNSYDMPWYYAFKSLLYIAIPLHVLIGMVLIPIVYFKTDKRKLLLPSLVLFTSLFPLVLMILGKANSYDHSRQFLFTVAPMIIVGAFAWGKMLDFIPNNRTKNIVFAGLTVLLFQPLLFMIRNHPFQAAYFSPVVGGVEGAYGMYEIDYLGIGIKPAIEWLEKNIDSSSDQPARIRMYYGEQLKARYYLDKIPHLSYVLARKDSPDWDYGIVMLTEAKFDQNLEGNWPPKNTVYQVEVDNVPICFVVKNDYKMDDVAALEAKLNKNPNSQGYVQLSLLYYNQSDYFNSIKASRRAISLDSKNSLAYNNLCSAYNMLLMYDEAEKAGKRAVELSPNMAIAINNLKVSREGIERRKNNEFLEEEYLSLSFNYYKLRKYKKCIVISNELLMMFPGNSVAYNNICSSFNELGQYINAVDACKKALELSPEFKLAENNLKFAESNLSN</sequence>